<dbReference type="InterPro" id="IPR003675">
    <property type="entry name" value="Rce1/LyrA-like_dom"/>
</dbReference>
<feature type="transmembrane region" description="Helical" evidence="1">
    <location>
        <begin position="167"/>
        <end position="187"/>
    </location>
</feature>
<keyword evidence="4" id="KW-1185">Reference proteome</keyword>
<dbReference type="AlphaFoldDB" id="A0A2T0WEI7"/>
<name>A0A2T0WEI7_9BACT</name>
<feature type="transmembrane region" description="Helical" evidence="1">
    <location>
        <begin position="193"/>
        <end position="211"/>
    </location>
</feature>
<dbReference type="EMBL" id="PVTR01000014">
    <property type="protein sequence ID" value="PRY85117.1"/>
    <property type="molecule type" value="Genomic_DNA"/>
</dbReference>
<keyword evidence="1" id="KW-0812">Transmembrane</keyword>
<dbReference type="Proteomes" id="UP000238157">
    <property type="component" value="Unassembled WGS sequence"/>
</dbReference>
<dbReference type="OrthoDB" id="161212at2"/>
<gene>
    <name evidence="3" type="ORF">CLW00_11424</name>
</gene>
<keyword evidence="1" id="KW-0472">Membrane</keyword>
<feature type="transmembrane region" description="Helical" evidence="1">
    <location>
        <begin position="137"/>
        <end position="155"/>
    </location>
</feature>
<sequence>MQTELSMGTSKQTILGIAIPSAFILAYLGGNYLTQNLNVPLVENVQVNQIFIFQIYGLILSFSALLLTIWLKPDSKNLLKFGNIQDGARAVQWLGIKEGESWYGVAASYLIVITLVTTLFMYMGFGDKADWSKLTPFLPFILLFSITNSFSEELITRFSVVGLLHEVMKPSTIMIASALIFGLPHYFGNPGGPVGVIMAGFLGWILAKSVLETKGIGVAWGVHFVQDVVIYSFLLTSNNLPK</sequence>
<proteinExistence type="predicted"/>
<feature type="transmembrane region" description="Helical" evidence="1">
    <location>
        <begin position="102"/>
        <end position="125"/>
    </location>
</feature>
<reference evidence="3 4" key="1">
    <citation type="submission" date="2018-03" db="EMBL/GenBank/DDBJ databases">
        <title>Genomic Encyclopedia of Archaeal and Bacterial Type Strains, Phase II (KMG-II): from individual species to whole genera.</title>
        <authorList>
            <person name="Goeker M."/>
        </authorList>
    </citation>
    <scope>NUCLEOTIDE SEQUENCE [LARGE SCALE GENOMIC DNA]</scope>
    <source>
        <strain evidence="3 4">DSM 27929</strain>
    </source>
</reference>
<feature type="domain" description="CAAX prenyl protease 2/Lysostaphin resistance protein A-like" evidence="2">
    <location>
        <begin position="137"/>
        <end position="228"/>
    </location>
</feature>
<feature type="transmembrane region" description="Helical" evidence="1">
    <location>
        <begin position="12"/>
        <end position="30"/>
    </location>
</feature>
<evidence type="ECO:0000313" key="4">
    <source>
        <dbReference type="Proteomes" id="UP000238157"/>
    </source>
</evidence>
<comment type="caution">
    <text evidence="3">The sequence shown here is derived from an EMBL/GenBank/DDBJ whole genome shotgun (WGS) entry which is preliminary data.</text>
</comment>
<evidence type="ECO:0000259" key="2">
    <source>
        <dbReference type="Pfam" id="PF02517"/>
    </source>
</evidence>
<dbReference type="Pfam" id="PF02517">
    <property type="entry name" value="Rce1-like"/>
    <property type="match status" value="1"/>
</dbReference>
<dbReference type="RefSeq" id="WP_106135188.1">
    <property type="nucleotide sequence ID" value="NZ_PVTR01000014.1"/>
</dbReference>
<dbReference type="GO" id="GO:0080120">
    <property type="term" value="P:CAAX-box protein maturation"/>
    <property type="evidence" value="ECO:0007669"/>
    <property type="project" value="UniProtKB-ARBA"/>
</dbReference>
<evidence type="ECO:0000313" key="3">
    <source>
        <dbReference type="EMBL" id="PRY85117.1"/>
    </source>
</evidence>
<accession>A0A2T0WEI7</accession>
<feature type="transmembrane region" description="Helical" evidence="1">
    <location>
        <begin position="50"/>
        <end position="71"/>
    </location>
</feature>
<protein>
    <recommendedName>
        <fullName evidence="2">CAAX prenyl protease 2/Lysostaphin resistance protein A-like domain-containing protein</fullName>
    </recommendedName>
</protein>
<organism evidence="3 4">
    <name type="scientific">Mongoliibacter ruber</name>
    <dbReference type="NCBI Taxonomy" id="1750599"/>
    <lineage>
        <taxon>Bacteria</taxon>
        <taxon>Pseudomonadati</taxon>
        <taxon>Bacteroidota</taxon>
        <taxon>Cytophagia</taxon>
        <taxon>Cytophagales</taxon>
        <taxon>Cyclobacteriaceae</taxon>
        <taxon>Mongoliibacter</taxon>
    </lineage>
</organism>
<evidence type="ECO:0000256" key="1">
    <source>
        <dbReference type="SAM" id="Phobius"/>
    </source>
</evidence>
<keyword evidence="1" id="KW-1133">Transmembrane helix</keyword>
<dbReference type="GO" id="GO:0004175">
    <property type="term" value="F:endopeptidase activity"/>
    <property type="evidence" value="ECO:0007669"/>
    <property type="project" value="UniProtKB-ARBA"/>
</dbReference>